<dbReference type="GO" id="GO:0004535">
    <property type="term" value="F:poly(A)-specific ribonuclease activity"/>
    <property type="evidence" value="ECO:0007669"/>
    <property type="project" value="TreeGrafter"/>
</dbReference>
<proteinExistence type="predicted"/>
<dbReference type="GO" id="GO:0000289">
    <property type="term" value="P:nuclear-transcribed mRNA poly(A) tail shortening"/>
    <property type="evidence" value="ECO:0007669"/>
    <property type="project" value="TreeGrafter"/>
</dbReference>
<dbReference type="Gene3D" id="2.130.10.10">
    <property type="entry name" value="YVTN repeat-like/Quinoprotein amine dehydrogenase"/>
    <property type="match status" value="1"/>
</dbReference>
<dbReference type="InterPro" id="IPR036322">
    <property type="entry name" value="WD40_repeat_dom_sf"/>
</dbReference>
<reference evidence="1" key="1">
    <citation type="submission" date="2021-06" db="EMBL/GenBank/DDBJ databases">
        <authorList>
            <person name="Kallberg Y."/>
            <person name="Tangrot J."/>
            <person name="Rosling A."/>
        </authorList>
    </citation>
    <scope>NUCLEOTIDE SEQUENCE</scope>
    <source>
        <strain evidence="1">UK204</strain>
    </source>
</reference>
<dbReference type="AlphaFoldDB" id="A0A9N9I0D2"/>
<comment type="caution">
    <text evidence="1">The sequence shown here is derived from an EMBL/GenBank/DDBJ whole genome shotgun (WGS) entry which is preliminary data.</text>
</comment>
<dbReference type="InterPro" id="IPR015943">
    <property type="entry name" value="WD40/YVTN_repeat-like_dom_sf"/>
</dbReference>
<gene>
    <name evidence="1" type="ORF">FCALED_LOCUS14104</name>
</gene>
<accession>A0A9N9I0D2</accession>
<dbReference type="PANTHER" id="PTHR15728">
    <property type="entry name" value="DEADENYLATION COMPLEX CATALYTIC SUBUNIT PAN2"/>
    <property type="match status" value="1"/>
</dbReference>
<dbReference type="GO" id="GO:0031251">
    <property type="term" value="C:PAN complex"/>
    <property type="evidence" value="ECO:0007669"/>
    <property type="project" value="TreeGrafter"/>
</dbReference>
<protein>
    <submittedName>
        <fullName evidence="1">16950_t:CDS:1</fullName>
    </submittedName>
</protein>
<evidence type="ECO:0000313" key="2">
    <source>
        <dbReference type="Proteomes" id="UP000789570"/>
    </source>
</evidence>
<feature type="non-terminal residue" evidence="1">
    <location>
        <position position="140"/>
    </location>
</feature>
<dbReference type="EMBL" id="CAJVPQ010009367">
    <property type="protein sequence ID" value="CAG8714765.1"/>
    <property type="molecule type" value="Genomic_DNA"/>
</dbReference>
<dbReference type="InterPro" id="IPR050785">
    <property type="entry name" value="PAN2-PAN3_catalytic_subunit"/>
</dbReference>
<dbReference type="Proteomes" id="UP000789570">
    <property type="component" value="Unassembled WGS sequence"/>
</dbReference>
<dbReference type="PANTHER" id="PTHR15728:SF0">
    <property type="entry name" value="PAN2-PAN3 DEADENYLATION COMPLEX CATALYTIC SUBUNIT PAN2"/>
    <property type="match status" value="1"/>
</dbReference>
<keyword evidence="2" id="KW-1185">Reference proteome</keyword>
<organism evidence="1 2">
    <name type="scientific">Funneliformis caledonium</name>
    <dbReference type="NCBI Taxonomy" id="1117310"/>
    <lineage>
        <taxon>Eukaryota</taxon>
        <taxon>Fungi</taxon>
        <taxon>Fungi incertae sedis</taxon>
        <taxon>Mucoromycota</taxon>
        <taxon>Glomeromycotina</taxon>
        <taxon>Glomeromycetes</taxon>
        <taxon>Glomerales</taxon>
        <taxon>Glomeraceae</taxon>
        <taxon>Funneliformis</taxon>
    </lineage>
</organism>
<sequence length="140" mass="15474">MDGWFEVRTTCDANLNVASSISAIAFDPNQELLWTGNDKGRIASLFGSGLHHYTSFRAHLAPVIQILVNDRDVISLSSANRRDCNEDTTDLRCMTYTTMPDSEILAAGKQHNMLVINVARGTVVKKVESESEICGDEEIK</sequence>
<dbReference type="OrthoDB" id="16516at2759"/>
<name>A0A9N9I0D2_9GLOM</name>
<dbReference type="GO" id="GO:0000932">
    <property type="term" value="C:P-body"/>
    <property type="evidence" value="ECO:0007669"/>
    <property type="project" value="TreeGrafter"/>
</dbReference>
<evidence type="ECO:0000313" key="1">
    <source>
        <dbReference type="EMBL" id="CAG8714765.1"/>
    </source>
</evidence>
<dbReference type="SUPFAM" id="SSF50978">
    <property type="entry name" value="WD40 repeat-like"/>
    <property type="match status" value="1"/>
</dbReference>